<evidence type="ECO:0000313" key="3">
    <source>
        <dbReference type="Proteomes" id="UP000245119"/>
    </source>
</evidence>
<dbReference type="Proteomes" id="UP000245119">
    <property type="component" value="Linkage Group LG1"/>
</dbReference>
<dbReference type="EMBL" id="PZQS01000001">
    <property type="protein sequence ID" value="PVD39071.1"/>
    <property type="molecule type" value="Genomic_DNA"/>
</dbReference>
<dbReference type="OrthoDB" id="6162788at2759"/>
<feature type="compositionally biased region" description="Polar residues" evidence="1">
    <location>
        <begin position="57"/>
        <end position="71"/>
    </location>
</feature>
<comment type="caution">
    <text evidence="2">The sequence shown here is derived from an EMBL/GenBank/DDBJ whole genome shotgun (WGS) entry which is preliminary data.</text>
</comment>
<protein>
    <submittedName>
        <fullName evidence="2">Uncharacterized protein</fullName>
    </submittedName>
</protein>
<evidence type="ECO:0000256" key="1">
    <source>
        <dbReference type="SAM" id="MobiDB-lite"/>
    </source>
</evidence>
<reference evidence="2 3" key="1">
    <citation type="submission" date="2018-04" db="EMBL/GenBank/DDBJ databases">
        <title>The genome of golden apple snail Pomacea canaliculata provides insight into stress tolerance and invasive adaptation.</title>
        <authorList>
            <person name="Liu C."/>
            <person name="Liu B."/>
            <person name="Ren Y."/>
            <person name="Zhang Y."/>
            <person name="Wang H."/>
            <person name="Li S."/>
            <person name="Jiang F."/>
            <person name="Yin L."/>
            <person name="Zhang G."/>
            <person name="Qian W."/>
            <person name="Fan W."/>
        </authorList>
    </citation>
    <scope>NUCLEOTIDE SEQUENCE [LARGE SCALE GENOMIC DNA]</scope>
    <source>
        <strain evidence="2">SZHN2017</strain>
        <tissue evidence="2">Muscle</tissue>
    </source>
</reference>
<name>A0A2T7Q078_POMCA</name>
<organism evidence="2 3">
    <name type="scientific">Pomacea canaliculata</name>
    <name type="common">Golden apple snail</name>
    <dbReference type="NCBI Taxonomy" id="400727"/>
    <lineage>
        <taxon>Eukaryota</taxon>
        <taxon>Metazoa</taxon>
        <taxon>Spiralia</taxon>
        <taxon>Lophotrochozoa</taxon>
        <taxon>Mollusca</taxon>
        <taxon>Gastropoda</taxon>
        <taxon>Caenogastropoda</taxon>
        <taxon>Architaenioglossa</taxon>
        <taxon>Ampullarioidea</taxon>
        <taxon>Ampullariidae</taxon>
        <taxon>Pomacea</taxon>
    </lineage>
</organism>
<keyword evidence="3" id="KW-1185">Reference proteome</keyword>
<feature type="compositionally biased region" description="Polar residues" evidence="1">
    <location>
        <begin position="33"/>
        <end position="43"/>
    </location>
</feature>
<feature type="compositionally biased region" description="Low complexity" evidence="1">
    <location>
        <begin position="72"/>
        <end position="87"/>
    </location>
</feature>
<dbReference type="AlphaFoldDB" id="A0A2T7Q078"/>
<feature type="compositionally biased region" description="Polar residues" evidence="1">
    <location>
        <begin position="1"/>
        <end position="19"/>
    </location>
</feature>
<evidence type="ECO:0000313" key="2">
    <source>
        <dbReference type="EMBL" id="PVD39071.1"/>
    </source>
</evidence>
<feature type="compositionally biased region" description="Low complexity" evidence="1">
    <location>
        <begin position="46"/>
        <end position="56"/>
    </location>
</feature>
<feature type="region of interest" description="Disordered" evidence="1">
    <location>
        <begin position="1"/>
        <end position="101"/>
    </location>
</feature>
<sequence>MTLEQELSTVPVSTVSTAPPSGISPTPLPGISMTVSEISTSRVEASPVSSSGHSASLTVPQTSPTKSGVQPTTTTSTTSKAAASSDTHGPSSGLSPGGKVALGRIFFPDAQHVVCVFGLAGGSS</sequence>
<proteinExistence type="predicted"/>
<gene>
    <name evidence="2" type="ORF">C0Q70_01699</name>
</gene>
<accession>A0A2T7Q078</accession>